<keyword evidence="2" id="KW-0812">Transmembrane</keyword>
<dbReference type="AlphaFoldDB" id="A0A1X7HI82"/>
<organism evidence="3 4">
    <name type="scientific">Azospirillum oryzae</name>
    <dbReference type="NCBI Taxonomy" id="286727"/>
    <lineage>
        <taxon>Bacteria</taxon>
        <taxon>Pseudomonadati</taxon>
        <taxon>Pseudomonadota</taxon>
        <taxon>Alphaproteobacteria</taxon>
        <taxon>Rhodospirillales</taxon>
        <taxon>Azospirillaceae</taxon>
        <taxon>Azospirillum</taxon>
    </lineage>
</organism>
<keyword evidence="2" id="KW-0472">Membrane</keyword>
<protein>
    <submittedName>
        <fullName evidence="3">Uncharacterized protein</fullName>
    </submittedName>
</protein>
<dbReference type="EMBL" id="FXAK01000008">
    <property type="protein sequence ID" value="SMF86448.1"/>
    <property type="molecule type" value="Genomic_DNA"/>
</dbReference>
<accession>A0A1X7HI82</accession>
<keyword evidence="2" id="KW-1133">Transmembrane helix</keyword>
<name>A0A1X7HI82_9PROT</name>
<evidence type="ECO:0000256" key="1">
    <source>
        <dbReference type="SAM" id="MobiDB-lite"/>
    </source>
</evidence>
<sequence length="233" mass="25051">MDKAEMVVGLAKAMAWPLVVGGAVLVLRKDLGDLLRSLFHRQMDLKAGSFEAKLGAPDPRQQAVQPPVNAPLPQPAVAAAAPTPANVPAPAGPTRLPPSERPAVNVVEQRLFEELASVPEAERVPTLVRALSLARLEAAHATVYSRIFGSQIAGLRRLNGQGRVTLADARAFFQSYAERFPPDYAQNGFERWLGFLLRSGLVLQTPDGVEIAPLGRDFLIYLDTSGLSEDKAG</sequence>
<evidence type="ECO:0000313" key="3">
    <source>
        <dbReference type="EMBL" id="SMF86448.1"/>
    </source>
</evidence>
<feature type="region of interest" description="Disordered" evidence="1">
    <location>
        <begin position="56"/>
        <end position="100"/>
    </location>
</feature>
<gene>
    <name evidence="3" type="ORF">SAMN02982917_5958</name>
</gene>
<evidence type="ECO:0000313" key="4">
    <source>
        <dbReference type="Proteomes" id="UP000192936"/>
    </source>
</evidence>
<evidence type="ECO:0000256" key="2">
    <source>
        <dbReference type="SAM" id="Phobius"/>
    </source>
</evidence>
<reference evidence="3 4" key="1">
    <citation type="submission" date="2017-04" db="EMBL/GenBank/DDBJ databases">
        <authorList>
            <person name="Afonso C.L."/>
            <person name="Miller P.J."/>
            <person name="Scott M.A."/>
            <person name="Spackman E."/>
            <person name="Goraichik I."/>
            <person name="Dimitrov K.M."/>
            <person name="Suarez D.L."/>
            <person name="Swayne D.E."/>
        </authorList>
    </citation>
    <scope>NUCLEOTIDE SEQUENCE [LARGE SCALE GENOMIC DNA]</scope>
    <source>
        <strain evidence="3 4">A2P</strain>
    </source>
</reference>
<feature type="compositionally biased region" description="Low complexity" evidence="1">
    <location>
        <begin position="75"/>
        <end position="84"/>
    </location>
</feature>
<dbReference type="Proteomes" id="UP000192936">
    <property type="component" value="Unassembled WGS sequence"/>
</dbReference>
<proteinExistence type="predicted"/>
<feature type="compositionally biased region" description="Pro residues" evidence="1">
    <location>
        <begin position="85"/>
        <end position="100"/>
    </location>
</feature>
<feature type="transmembrane region" description="Helical" evidence="2">
    <location>
        <begin position="6"/>
        <end position="27"/>
    </location>
</feature>